<dbReference type="InterPro" id="IPR036938">
    <property type="entry name" value="PAP2/HPO_sf"/>
</dbReference>
<dbReference type="InterPro" id="IPR000326">
    <property type="entry name" value="PAP2/HPO"/>
</dbReference>
<evidence type="ECO:0000259" key="3">
    <source>
        <dbReference type="SMART" id="SM00014"/>
    </source>
</evidence>
<keyword evidence="2" id="KW-0472">Membrane</keyword>
<dbReference type="PANTHER" id="PTHR14969">
    <property type="entry name" value="SPHINGOSINE-1-PHOSPHATE PHOSPHOHYDROLASE"/>
    <property type="match status" value="1"/>
</dbReference>
<protein>
    <submittedName>
        <fullName evidence="4">Phosphatase PAP2 family protein</fullName>
    </submittedName>
</protein>
<feature type="transmembrane region" description="Helical" evidence="2">
    <location>
        <begin position="142"/>
        <end position="164"/>
    </location>
</feature>
<evidence type="ECO:0000313" key="5">
    <source>
        <dbReference type="Proteomes" id="UP000292881"/>
    </source>
</evidence>
<evidence type="ECO:0000313" key="4">
    <source>
        <dbReference type="EMBL" id="RXZ48223.1"/>
    </source>
</evidence>
<feature type="region of interest" description="Disordered" evidence="1">
    <location>
        <begin position="1"/>
        <end position="33"/>
    </location>
</feature>
<reference evidence="4 5" key="1">
    <citation type="submission" date="2019-01" db="EMBL/GenBank/DDBJ databases">
        <authorList>
            <person name="Li J."/>
        </authorList>
    </citation>
    <scope>NUCLEOTIDE SEQUENCE [LARGE SCALE GENOMIC DNA]</scope>
    <source>
        <strain evidence="4 5">CGMCC 4.7180</strain>
    </source>
</reference>
<sequence length="288" mass="31577">MTEAGPGTQGGDAQEGVSTSAEPKDDRSRGDDRGRWRRFHERFIVEERYLSARARRNLYIVAGALVVAGLVGFFVVLDSILESDDLSYIDAPIEAWFDSGRAAWLTTFMIVLAVAFGPIAMPIIILVTTVAWGVFAKHAWRPLLLAGGMILGVIVVQLLAPLIARDRPPADEMLFGYDPTSSFPSGHVMGVADFLFIGTYLVFSRHRRPVVTTLAFVAAAAVVLLTAACRIYLGYHWATDALGSIFLSLVVLGLVIGVDTWRTVRVGTAEQIAESDRRPEAWGRDERR</sequence>
<dbReference type="Proteomes" id="UP000292881">
    <property type="component" value="Unassembled WGS sequence"/>
</dbReference>
<keyword evidence="5" id="KW-1185">Reference proteome</keyword>
<dbReference type="PANTHER" id="PTHR14969:SF13">
    <property type="entry name" value="AT30094P"/>
    <property type="match status" value="1"/>
</dbReference>
<keyword evidence="2" id="KW-0812">Transmembrane</keyword>
<organism evidence="4 5">
    <name type="scientific">Agromyces binzhouensis</name>
    <dbReference type="NCBI Taxonomy" id="1817495"/>
    <lineage>
        <taxon>Bacteria</taxon>
        <taxon>Bacillati</taxon>
        <taxon>Actinomycetota</taxon>
        <taxon>Actinomycetes</taxon>
        <taxon>Micrococcales</taxon>
        <taxon>Microbacteriaceae</taxon>
        <taxon>Agromyces</taxon>
    </lineage>
</organism>
<gene>
    <name evidence="4" type="ORF">ESO86_07575</name>
</gene>
<feature type="transmembrane region" description="Helical" evidence="2">
    <location>
        <begin position="102"/>
        <end position="135"/>
    </location>
</feature>
<dbReference type="SUPFAM" id="SSF48317">
    <property type="entry name" value="Acid phosphatase/Vanadium-dependent haloperoxidase"/>
    <property type="match status" value="1"/>
</dbReference>
<dbReference type="OrthoDB" id="5289372at2"/>
<evidence type="ECO:0000256" key="2">
    <source>
        <dbReference type="SAM" id="Phobius"/>
    </source>
</evidence>
<dbReference type="Gene3D" id="1.20.144.10">
    <property type="entry name" value="Phosphatidic acid phosphatase type 2/haloperoxidase"/>
    <property type="match status" value="1"/>
</dbReference>
<accession>A0A4V1QSF6</accession>
<feature type="transmembrane region" description="Helical" evidence="2">
    <location>
        <begin position="184"/>
        <end position="203"/>
    </location>
</feature>
<proteinExistence type="predicted"/>
<dbReference type="RefSeq" id="WP_129234352.1">
    <property type="nucleotide sequence ID" value="NZ_SDPL01000112.1"/>
</dbReference>
<dbReference type="Pfam" id="PF01569">
    <property type="entry name" value="PAP2"/>
    <property type="match status" value="1"/>
</dbReference>
<evidence type="ECO:0000256" key="1">
    <source>
        <dbReference type="SAM" id="MobiDB-lite"/>
    </source>
</evidence>
<keyword evidence="2" id="KW-1133">Transmembrane helix</keyword>
<feature type="domain" description="Phosphatidic acid phosphatase type 2/haloperoxidase" evidence="3">
    <location>
        <begin position="141"/>
        <end position="256"/>
    </location>
</feature>
<dbReference type="CDD" id="cd03392">
    <property type="entry name" value="PAP2_like_2"/>
    <property type="match status" value="1"/>
</dbReference>
<feature type="transmembrane region" description="Helical" evidence="2">
    <location>
        <begin position="241"/>
        <end position="261"/>
    </location>
</feature>
<feature type="transmembrane region" description="Helical" evidence="2">
    <location>
        <begin position="58"/>
        <end position="77"/>
    </location>
</feature>
<dbReference type="AlphaFoldDB" id="A0A4V1QSF6"/>
<feature type="compositionally biased region" description="Basic and acidic residues" evidence="1">
    <location>
        <begin position="22"/>
        <end position="33"/>
    </location>
</feature>
<name>A0A4V1QSF6_9MICO</name>
<dbReference type="SMART" id="SM00014">
    <property type="entry name" value="acidPPc"/>
    <property type="match status" value="1"/>
</dbReference>
<comment type="caution">
    <text evidence="4">The sequence shown here is derived from an EMBL/GenBank/DDBJ whole genome shotgun (WGS) entry which is preliminary data.</text>
</comment>
<dbReference type="EMBL" id="SDPL01000112">
    <property type="protein sequence ID" value="RXZ48223.1"/>
    <property type="molecule type" value="Genomic_DNA"/>
</dbReference>
<feature type="transmembrane region" description="Helical" evidence="2">
    <location>
        <begin position="210"/>
        <end position="235"/>
    </location>
</feature>